<dbReference type="Pfam" id="PF00169">
    <property type="entry name" value="PH"/>
    <property type="match status" value="1"/>
</dbReference>
<evidence type="ECO:0000259" key="8">
    <source>
        <dbReference type="PROSITE" id="PS51498"/>
    </source>
</evidence>
<dbReference type="InterPro" id="IPR011011">
    <property type="entry name" value="Znf_FYVE_PHD"/>
</dbReference>
<dbReference type="Pfam" id="PF12783">
    <property type="entry name" value="Sec7-like_HUS"/>
    <property type="match status" value="1"/>
</dbReference>
<dbReference type="PROSITE" id="PS51498">
    <property type="entry name" value="MABP"/>
    <property type="match status" value="1"/>
</dbReference>
<feature type="domain" description="FYVE-type" evidence="6">
    <location>
        <begin position="1272"/>
        <end position="1330"/>
    </location>
</feature>
<name>A0A6A7G2U5_9CRUS</name>
<dbReference type="Gene3D" id="2.30.29.30">
    <property type="entry name" value="Pleckstrin-homology domain (PH domain)/Phosphotyrosine-binding domain (PTB)"/>
    <property type="match status" value="1"/>
</dbReference>
<accession>A0A6A7G2U5</accession>
<feature type="domain" description="MABP" evidence="8">
    <location>
        <begin position="69"/>
        <end position="228"/>
    </location>
</feature>
<evidence type="ECO:0000256" key="3">
    <source>
        <dbReference type="ARBA" id="ARBA00022833"/>
    </source>
</evidence>
<dbReference type="SUPFAM" id="SSF57903">
    <property type="entry name" value="FYVE/PHD zinc finger"/>
    <property type="match status" value="1"/>
</dbReference>
<evidence type="ECO:0000256" key="1">
    <source>
        <dbReference type="ARBA" id="ARBA00022723"/>
    </source>
</evidence>
<keyword evidence="2 4" id="KW-0863">Zinc-finger</keyword>
<dbReference type="PANTHER" id="PTHR10663:SF375">
    <property type="entry name" value="LD29171P"/>
    <property type="match status" value="1"/>
</dbReference>
<dbReference type="SMART" id="SM00222">
    <property type="entry name" value="Sec7"/>
    <property type="match status" value="1"/>
</dbReference>
<dbReference type="InterPro" id="IPR013083">
    <property type="entry name" value="Znf_RING/FYVE/PHD"/>
</dbReference>
<keyword evidence="3" id="KW-0862">Zinc</keyword>
<dbReference type="InterPro" id="IPR000306">
    <property type="entry name" value="Znf_FYVE"/>
</dbReference>
<dbReference type="SMART" id="SM00233">
    <property type="entry name" value="PH"/>
    <property type="match status" value="1"/>
</dbReference>
<evidence type="ECO:0000259" key="6">
    <source>
        <dbReference type="PROSITE" id="PS50178"/>
    </source>
</evidence>
<dbReference type="Gene3D" id="1.10.1000.11">
    <property type="entry name" value="Arf Nucleotide-binding Site Opener,domain 2"/>
    <property type="match status" value="1"/>
</dbReference>
<dbReference type="Pfam" id="PF01369">
    <property type="entry name" value="Sec7"/>
    <property type="match status" value="1"/>
</dbReference>
<dbReference type="InterPro" id="IPR023341">
    <property type="entry name" value="MABP"/>
</dbReference>
<dbReference type="PROSITE" id="PS50003">
    <property type="entry name" value="PH_DOMAIN"/>
    <property type="match status" value="1"/>
</dbReference>
<protein>
    <submittedName>
        <fullName evidence="9">Brefeldin A-inhibited guanine nucleotide-exchange protein</fullName>
    </submittedName>
</protein>
<dbReference type="Gene3D" id="1.10.220.20">
    <property type="match status" value="1"/>
</dbReference>
<evidence type="ECO:0000256" key="2">
    <source>
        <dbReference type="ARBA" id="ARBA00022771"/>
    </source>
</evidence>
<dbReference type="Pfam" id="PF01363">
    <property type="entry name" value="FYVE"/>
    <property type="match status" value="1"/>
</dbReference>
<dbReference type="PROSITE" id="PS50178">
    <property type="entry name" value="ZF_FYVE"/>
    <property type="match status" value="1"/>
</dbReference>
<dbReference type="InterPro" id="IPR035999">
    <property type="entry name" value="Sec7_dom_sf"/>
</dbReference>
<dbReference type="InterPro" id="IPR023394">
    <property type="entry name" value="Sec7_C_sf"/>
</dbReference>
<evidence type="ECO:0000256" key="4">
    <source>
        <dbReference type="PROSITE-ProRule" id="PRU00091"/>
    </source>
</evidence>
<dbReference type="CDD" id="cd00171">
    <property type="entry name" value="Sec7"/>
    <property type="match status" value="1"/>
</dbReference>
<feature type="domain" description="PH" evidence="5">
    <location>
        <begin position="1127"/>
        <end position="1223"/>
    </location>
</feature>
<dbReference type="GO" id="GO:0032012">
    <property type="term" value="P:regulation of ARF protein signal transduction"/>
    <property type="evidence" value="ECO:0007669"/>
    <property type="project" value="InterPro"/>
</dbReference>
<evidence type="ECO:0000259" key="5">
    <source>
        <dbReference type="PROSITE" id="PS50003"/>
    </source>
</evidence>
<dbReference type="PANTHER" id="PTHR10663">
    <property type="entry name" value="GUANYL-NUCLEOTIDE EXCHANGE FACTOR"/>
    <property type="match status" value="1"/>
</dbReference>
<dbReference type="GO" id="GO:0005085">
    <property type="term" value="F:guanyl-nucleotide exchange factor activity"/>
    <property type="evidence" value="ECO:0007669"/>
    <property type="project" value="InterPro"/>
</dbReference>
<dbReference type="GO" id="GO:0005737">
    <property type="term" value="C:cytoplasm"/>
    <property type="evidence" value="ECO:0007669"/>
    <property type="project" value="UniProtKB-ARBA"/>
</dbReference>
<feature type="domain" description="SEC7" evidence="7">
    <location>
        <begin position="719"/>
        <end position="918"/>
    </location>
</feature>
<keyword evidence="1" id="KW-0479">Metal-binding</keyword>
<evidence type="ECO:0000313" key="9">
    <source>
        <dbReference type="EMBL" id="LAC24463.1"/>
    </source>
</evidence>
<dbReference type="Gene3D" id="2.100.10.50">
    <property type="match status" value="1"/>
</dbReference>
<evidence type="ECO:0000259" key="7">
    <source>
        <dbReference type="PROSITE" id="PS50190"/>
    </source>
</evidence>
<reference evidence="9" key="1">
    <citation type="submission" date="2017-11" db="EMBL/GenBank/DDBJ databases">
        <title>The sensing device of the deep-sea amphipod.</title>
        <authorList>
            <person name="Kobayashi H."/>
            <person name="Nagahama T."/>
            <person name="Arai W."/>
            <person name="Sasagawa Y."/>
            <person name="Umeda M."/>
            <person name="Hayashi T."/>
            <person name="Nikaido I."/>
            <person name="Watanabe H."/>
            <person name="Oguri K."/>
            <person name="Kitazato H."/>
            <person name="Fujioka K."/>
            <person name="Kido Y."/>
            <person name="Takami H."/>
        </authorList>
    </citation>
    <scope>NUCLEOTIDE SEQUENCE</scope>
    <source>
        <tissue evidence="9">Whole body</tissue>
    </source>
</reference>
<dbReference type="SUPFAM" id="SSF50729">
    <property type="entry name" value="PH domain-like"/>
    <property type="match status" value="1"/>
</dbReference>
<sequence>MSSTSSSSEPIDSPNVEPKRAIQDLLAVINNAKALPSNLKLKEFCEAFLDPQHSNKFFEIVSFPEESKEPPIVDIGVIFKDDKNEDLPADYEILEKTCGGRNADVNKGSGGKYVYLCYRRSFDSKPVTAASVIVTQMDEEAPHGFDIIAKTVGGNSANLNAGSHGRSIHLTVHRGTGPRIRNIALVFTGRETLDRSYRKIERTPRGRSADLNSGSDGRVIHLAYELDFDEYIGRFAEFSHLDSVLTRCVACICAGLFCYEYPVILQAMRSFSMLGPVPTELVSAFGYAVCDSLILYISYFSGEVHINYLQFIKSFFKDRLDSLDSKVVMRLFETCMFLRHEDNRVKASREMVDGLVAKIPACIRCRCQGAEYEFSTFCPRCEQISQTESPAIQVLVESILHETVNNVVVSKYSQFYVGKFMRSHRVDECFRKEMTNFVEPLFPAGHERLLVSALIVLCKFIGQPLPDKLSGKSEKIKRRIHALHVLSHILEESPQFFQGTSAAVVVMRRIFCTSFVDNLATVVPALFQTAMKFFGFLWNHFVFTLKSDLGSLLDICLLGMLKSNHCTPGQKIDVIEGLSLVFKTPQSIANLYYNFDNDIDASNVFESLVTSISKLTEGSRSENRYGLPEDNLQHAGLAFLINIMEFLHRWILSPRHSSEGSISSEDSISDSISVAPESIILEIEDKPSQVIEATSSQFLEPGISPTRRKKSRPDTWTIRFDTVKERKRMESEAIKISHSEKLKTAVKYLWTLHPHPSVSYIAKFLYNNSPLDKQEIGDFLGSAAIDNLFTEAQMCELRDAYVRLLDFTSLSFDEGLRHFLVDSNFRIPGESQKIDRIMKAFSDQYYHDNPGVFKTANGAYVTSFAILMLNTDIHDPRLRTGANTRSPMTKDEFVRNLKDVEEIPRAFLEKQFDAIVKREIKWKNEATDGYADDAGNLDHISIQRGFRDECRTMSRKCQAALRSSAFFQASYSSTSNKEIAKGIFSVSWFRFLLAITILLQHSKDTEVLGACLDGLKFGATISIRLGSIEELESYANILSQFIFAEDNKFKDASEISRLILKGEHQKVEWFQALKESALEMPEEACKLFSSLVNNMKSRVVYSGNQDALRKIEQDFAGEIVLKHPHRTFLRAGNLSKVSHTNKPQEYQFFLFSDLLLYASETYSAFKYHRALHLSLCKVVDIRNSERNLRNAWKVISPQKSITVFASTEQQKSEWIEAIQAAIDSVIKHRRIWMRHGKLRNAKPGTTPAESQLMSAFIGRSYPDDLRDQKSDFREEQPCKLCVRPFGVIRRKLSCSWCQDYTCKQCSSHSVEIPSSRRKRRVCDSCYGFLSSNLRKQSSGDSS</sequence>
<dbReference type="InterPro" id="IPR017455">
    <property type="entry name" value="Znf_FYVE-rel"/>
</dbReference>
<dbReference type="EMBL" id="IACT01005300">
    <property type="protein sequence ID" value="LAC24463.1"/>
    <property type="molecule type" value="mRNA"/>
</dbReference>
<dbReference type="InterPro" id="IPR011993">
    <property type="entry name" value="PH-like_dom_sf"/>
</dbReference>
<organism evidence="9">
    <name type="scientific">Hirondellea gigas</name>
    <dbReference type="NCBI Taxonomy" id="1518452"/>
    <lineage>
        <taxon>Eukaryota</taxon>
        <taxon>Metazoa</taxon>
        <taxon>Ecdysozoa</taxon>
        <taxon>Arthropoda</taxon>
        <taxon>Crustacea</taxon>
        <taxon>Multicrustacea</taxon>
        <taxon>Malacostraca</taxon>
        <taxon>Eumalacostraca</taxon>
        <taxon>Peracarida</taxon>
        <taxon>Amphipoda</taxon>
        <taxon>Amphilochidea</taxon>
        <taxon>Lysianassida</taxon>
        <taxon>Lysianassidira</taxon>
        <taxon>Lysianassoidea</taxon>
        <taxon>Lysianassidae</taxon>
        <taxon>Hirondellea</taxon>
    </lineage>
</organism>
<dbReference type="InterPro" id="IPR001849">
    <property type="entry name" value="PH_domain"/>
</dbReference>
<dbReference type="InterPro" id="IPR000904">
    <property type="entry name" value="Sec7_dom"/>
</dbReference>
<dbReference type="PROSITE" id="PS50190">
    <property type="entry name" value="SEC7"/>
    <property type="match status" value="1"/>
</dbReference>
<dbReference type="GO" id="GO:0008270">
    <property type="term" value="F:zinc ion binding"/>
    <property type="evidence" value="ECO:0007669"/>
    <property type="project" value="UniProtKB-KW"/>
</dbReference>
<dbReference type="InterPro" id="IPR032691">
    <property type="entry name" value="Mon2/Sec7/BIG1-like_HUS"/>
</dbReference>
<proteinExistence type="evidence at transcript level"/>
<dbReference type="SUPFAM" id="SSF48425">
    <property type="entry name" value="Sec7 domain"/>
    <property type="match status" value="1"/>
</dbReference>
<dbReference type="Gene3D" id="3.30.40.10">
    <property type="entry name" value="Zinc/RING finger domain, C3HC4 (zinc finger)"/>
    <property type="match status" value="1"/>
</dbReference>